<gene>
    <name evidence="2" type="ORF">EVAR_88392_1</name>
</gene>
<dbReference type="EMBL" id="BGZK01001444">
    <property type="protein sequence ID" value="GBP80062.1"/>
    <property type="molecule type" value="Genomic_DNA"/>
</dbReference>
<sequence length="78" mass="8972">MCNHPSHGPFARLARAVDVQHSWRLGARPDRPRSRPPNRKRAIFQTIKATDGHRGSYTHLGSRGSRHEPPTIEYRYMA</sequence>
<evidence type="ECO:0000313" key="3">
    <source>
        <dbReference type="Proteomes" id="UP000299102"/>
    </source>
</evidence>
<proteinExistence type="predicted"/>
<dbReference type="AlphaFoldDB" id="A0A4C1YYP1"/>
<keyword evidence="3" id="KW-1185">Reference proteome</keyword>
<feature type="region of interest" description="Disordered" evidence="1">
    <location>
        <begin position="23"/>
        <end position="70"/>
    </location>
</feature>
<evidence type="ECO:0000256" key="1">
    <source>
        <dbReference type="SAM" id="MobiDB-lite"/>
    </source>
</evidence>
<name>A0A4C1YYP1_EUMVA</name>
<accession>A0A4C1YYP1</accession>
<protein>
    <submittedName>
        <fullName evidence="2">Uncharacterized protein</fullName>
    </submittedName>
</protein>
<reference evidence="2 3" key="1">
    <citation type="journal article" date="2019" name="Commun. Biol.">
        <title>The bagworm genome reveals a unique fibroin gene that provides high tensile strength.</title>
        <authorList>
            <person name="Kono N."/>
            <person name="Nakamura H."/>
            <person name="Ohtoshi R."/>
            <person name="Tomita M."/>
            <person name="Numata K."/>
            <person name="Arakawa K."/>
        </authorList>
    </citation>
    <scope>NUCLEOTIDE SEQUENCE [LARGE SCALE GENOMIC DNA]</scope>
</reference>
<evidence type="ECO:0000313" key="2">
    <source>
        <dbReference type="EMBL" id="GBP80062.1"/>
    </source>
</evidence>
<dbReference type="Proteomes" id="UP000299102">
    <property type="component" value="Unassembled WGS sequence"/>
</dbReference>
<organism evidence="2 3">
    <name type="scientific">Eumeta variegata</name>
    <name type="common">Bagworm moth</name>
    <name type="synonym">Eumeta japonica</name>
    <dbReference type="NCBI Taxonomy" id="151549"/>
    <lineage>
        <taxon>Eukaryota</taxon>
        <taxon>Metazoa</taxon>
        <taxon>Ecdysozoa</taxon>
        <taxon>Arthropoda</taxon>
        <taxon>Hexapoda</taxon>
        <taxon>Insecta</taxon>
        <taxon>Pterygota</taxon>
        <taxon>Neoptera</taxon>
        <taxon>Endopterygota</taxon>
        <taxon>Lepidoptera</taxon>
        <taxon>Glossata</taxon>
        <taxon>Ditrysia</taxon>
        <taxon>Tineoidea</taxon>
        <taxon>Psychidae</taxon>
        <taxon>Oiketicinae</taxon>
        <taxon>Eumeta</taxon>
    </lineage>
</organism>
<comment type="caution">
    <text evidence="2">The sequence shown here is derived from an EMBL/GenBank/DDBJ whole genome shotgun (WGS) entry which is preliminary data.</text>
</comment>